<dbReference type="NCBIfam" id="TIGR00219">
    <property type="entry name" value="mreC"/>
    <property type="match status" value="1"/>
</dbReference>
<feature type="domain" description="Rod shape-determining protein MreC beta-barrel core" evidence="5">
    <location>
        <begin position="98"/>
        <end position="242"/>
    </location>
</feature>
<dbReference type="GO" id="GO:0008360">
    <property type="term" value="P:regulation of cell shape"/>
    <property type="evidence" value="ECO:0007669"/>
    <property type="project" value="UniProtKB-KW"/>
</dbReference>
<dbReference type="Gene3D" id="2.40.10.350">
    <property type="entry name" value="Rod shape-determining protein MreC, domain 2"/>
    <property type="match status" value="1"/>
</dbReference>
<reference evidence="6 7" key="2">
    <citation type="submission" date="2018-06" db="EMBL/GenBank/DDBJ databases">
        <title>Metagenomic assembly of (sub)arctic Cyanobacteria and their associated microbiome from non-axenic cultures.</title>
        <authorList>
            <person name="Baurain D."/>
        </authorList>
    </citation>
    <scope>NUCLEOTIDE SEQUENCE [LARGE SCALE GENOMIC DNA]</scope>
    <source>
        <strain evidence="6">ULC066bin1</strain>
    </source>
</reference>
<accession>A0A2W4WJP5</accession>
<keyword evidence="3" id="KW-0133">Cell shape</keyword>
<dbReference type="PANTHER" id="PTHR34138:SF1">
    <property type="entry name" value="CELL SHAPE-DETERMINING PROTEIN MREC"/>
    <property type="match status" value="1"/>
</dbReference>
<reference evidence="6 7" key="1">
    <citation type="submission" date="2018-04" db="EMBL/GenBank/DDBJ databases">
        <authorList>
            <person name="Go L.Y."/>
            <person name="Mitchell J.A."/>
        </authorList>
    </citation>
    <scope>NUCLEOTIDE SEQUENCE [LARGE SCALE GENOMIC DNA]</scope>
    <source>
        <strain evidence="6">ULC066bin1</strain>
    </source>
</reference>
<dbReference type="InterPro" id="IPR042177">
    <property type="entry name" value="Cell/Rod_1"/>
</dbReference>
<dbReference type="Gene3D" id="2.40.10.340">
    <property type="entry name" value="Rod shape-determining protein MreC, domain 1"/>
    <property type="match status" value="1"/>
</dbReference>
<evidence type="ECO:0000256" key="1">
    <source>
        <dbReference type="ARBA" id="ARBA00009369"/>
    </source>
</evidence>
<organism evidence="6 7">
    <name type="scientific">Pseudanabaena frigida</name>
    <dbReference type="NCBI Taxonomy" id="945775"/>
    <lineage>
        <taxon>Bacteria</taxon>
        <taxon>Bacillati</taxon>
        <taxon>Cyanobacteriota</taxon>
        <taxon>Cyanophyceae</taxon>
        <taxon>Pseudanabaenales</taxon>
        <taxon>Pseudanabaenaceae</taxon>
        <taxon>Pseudanabaena</taxon>
    </lineage>
</organism>
<dbReference type="InterPro" id="IPR042175">
    <property type="entry name" value="Cell/Rod_MreC_2"/>
</dbReference>
<dbReference type="GO" id="GO:0005886">
    <property type="term" value="C:plasma membrane"/>
    <property type="evidence" value="ECO:0007669"/>
    <property type="project" value="TreeGrafter"/>
</dbReference>
<evidence type="ECO:0000313" key="7">
    <source>
        <dbReference type="Proteomes" id="UP000249467"/>
    </source>
</evidence>
<evidence type="ECO:0000256" key="4">
    <source>
        <dbReference type="ARBA" id="ARBA00032089"/>
    </source>
</evidence>
<gene>
    <name evidence="6" type="ORF">DCF19_01035</name>
</gene>
<dbReference type="Pfam" id="PF04085">
    <property type="entry name" value="MreC"/>
    <property type="match status" value="1"/>
</dbReference>
<dbReference type="InterPro" id="IPR055342">
    <property type="entry name" value="MreC_beta-barrel_core"/>
</dbReference>
<name>A0A2W4WJP5_9CYAN</name>
<dbReference type="NCBIfam" id="NF010527">
    <property type="entry name" value="PRK13922.6-2"/>
    <property type="match status" value="1"/>
</dbReference>
<dbReference type="AlphaFoldDB" id="A0A2W4WJP5"/>
<dbReference type="Proteomes" id="UP000249467">
    <property type="component" value="Unassembled WGS sequence"/>
</dbReference>
<comment type="similarity">
    <text evidence="1">Belongs to the MreC family.</text>
</comment>
<evidence type="ECO:0000256" key="3">
    <source>
        <dbReference type="ARBA" id="ARBA00022960"/>
    </source>
</evidence>
<protein>
    <recommendedName>
        <fullName evidence="2">Cell shape-determining protein MreC</fullName>
    </recommendedName>
    <alternativeName>
        <fullName evidence="4">Cell shape protein MreC</fullName>
    </alternativeName>
</protein>
<sequence length="248" mass="27694">MDSIRSWWERYSFQTAVVTAGIGLAWVIRQTQGVAIMETYQFLSRPFQSSVSKQELLQDAQVRELRYRLTELESQNQQMKELLKVRVTPTEAGVWTTVIGRGADSWWNQILIDRGSSDGIKAGAVAVAPGGLVGRVTHVSPHSSQILLISDPNSQIGVVVSRSRYTGMLKGQSQNTAILEFFERDPDVKVGDIVHTSQFSTLFPENVPVGRIKSINLDKQPSPEAIVEFSTPLGLLEYVKVYPFQEKL</sequence>
<evidence type="ECO:0000256" key="2">
    <source>
        <dbReference type="ARBA" id="ARBA00013855"/>
    </source>
</evidence>
<dbReference type="InterPro" id="IPR007221">
    <property type="entry name" value="MreC"/>
</dbReference>
<evidence type="ECO:0000313" key="6">
    <source>
        <dbReference type="EMBL" id="PZO45106.1"/>
    </source>
</evidence>
<proteinExistence type="inferred from homology"/>
<dbReference type="PANTHER" id="PTHR34138">
    <property type="entry name" value="CELL SHAPE-DETERMINING PROTEIN MREC"/>
    <property type="match status" value="1"/>
</dbReference>
<evidence type="ECO:0000259" key="5">
    <source>
        <dbReference type="Pfam" id="PF04085"/>
    </source>
</evidence>
<dbReference type="EMBL" id="QBML01000001">
    <property type="protein sequence ID" value="PZO45106.1"/>
    <property type="molecule type" value="Genomic_DNA"/>
</dbReference>
<comment type="caution">
    <text evidence="6">The sequence shown here is derived from an EMBL/GenBank/DDBJ whole genome shotgun (WGS) entry which is preliminary data.</text>
</comment>